<protein>
    <submittedName>
        <fullName evidence="3">Uncharacterized protein</fullName>
    </submittedName>
</protein>
<feature type="region of interest" description="Disordered" evidence="1">
    <location>
        <begin position="1052"/>
        <end position="1096"/>
    </location>
</feature>
<feature type="transmembrane region" description="Helical" evidence="2">
    <location>
        <begin position="12"/>
        <end position="34"/>
    </location>
</feature>
<evidence type="ECO:0000256" key="1">
    <source>
        <dbReference type="SAM" id="MobiDB-lite"/>
    </source>
</evidence>
<comment type="caution">
    <text evidence="3">The sequence shown here is derived from an EMBL/GenBank/DDBJ whole genome shotgun (WGS) entry which is preliminary data.</text>
</comment>
<dbReference type="SUPFAM" id="SSF56112">
    <property type="entry name" value="Protein kinase-like (PK-like)"/>
    <property type="match status" value="1"/>
</dbReference>
<evidence type="ECO:0000256" key="2">
    <source>
        <dbReference type="SAM" id="Phobius"/>
    </source>
</evidence>
<evidence type="ECO:0000313" key="3">
    <source>
        <dbReference type="EMBL" id="CAH1791883.1"/>
    </source>
</evidence>
<feature type="compositionally biased region" description="Basic and acidic residues" evidence="1">
    <location>
        <begin position="1500"/>
        <end position="1513"/>
    </location>
</feature>
<keyword evidence="4" id="KW-1185">Reference proteome</keyword>
<dbReference type="OrthoDB" id="6163056at2759"/>
<feature type="transmembrane region" description="Helical" evidence="2">
    <location>
        <begin position="86"/>
        <end position="108"/>
    </location>
</feature>
<keyword evidence="2" id="KW-1133">Transmembrane helix</keyword>
<proteinExistence type="predicted"/>
<dbReference type="InterPro" id="IPR011009">
    <property type="entry name" value="Kinase-like_dom_sf"/>
</dbReference>
<feature type="compositionally biased region" description="Low complexity" evidence="1">
    <location>
        <begin position="640"/>
        <end position="661"/>
    </location>
</feature>
<keyword evidence="2" id="KW-0472">Membrane</keyword>
<feature type="compositionally biased region" description="Basic residues" evidence="1">
    <location>
        <begin position="870"/>
        <end position="883"/>
    </location>
</feature>
<feature type="region of interest" description="Disordered" evidence="1">
    <location>
        <begin position="530"/>
        <end position="739"/>
    </location>
</feature>
<feature type="transmembrane region" description="Helical" evidence="2">
    <location>
        <begin position="173"/>
        <end position="197"/>
    </location>
</feature>
<feature type="region of interest" description="Disordered" evidence="1">
    <location>
        <begin position="1495"/>
        <end position="1518"/>
    </location>
</feature>
<evidence type="ECO:0000313" key="4">
    <source>
        <dbReference type="Proteomes" id="UP000749559"/>
    </source>
</evidence>
<dbReference type="EMBL" id="CAIIXF020000008">
    <property type="protein sequence ID" value="CAH1791883.1"/>
    <property type="molecule type" value="Genomic_DNA"/>
</dbReference>
<feature type="compositionally biased region" description="Polar residues" evidence="1">
    <location>
        <begin position="595"/>
        <end position="639"/>
    </location>
</feature>
<organism evidence="3 4">
    <name type="scientific">Owenia fusiformis</name>
    <name type="common">Polychaete worm</name>
    <dbReference type="NCBI Taxonomy" id="6347"/>
    <lineage>
        <taxon>Eukaryota</taxon>
        <taxon>Metazoa</taxon>
        <taxon>Spiralia</taxon>
        <taxon>Lophotrochozoa</taxon>
        <taxon>Annelida</taxon>
        <taxon>Polychaeta</taxon>
        <taxon>Sedentaria</taxon>
        <taxon>Canalipalpata</taxon>
        <taxon>Sabellida</taxon>
        <taxon>Oweniida</taxon>
        <taxon>Oweniidae</taxon>
        <taxon>Owenia</taxon>
    </lineage>
</organism>
<dbReference type="Proteomes" id="UP000749559">
    <property type="component" value="Unassembled WGS sequence"/>
</dbReference>
<keyword evidence="2" id="KW-0812">Transmembrane</keyword>
<feature type="region of interest" description="Disordered" evidence="1">
    <location>
        <begin position="855"/>
        <end position="899"/>
    </location>
</feature>
<feature type="transmembrane region" description="Helical" evidence="2">
    <location>
        <begin position="55"/>
        <end position="74"/>
    </location>
</feature>
<name>A0A8J1XWQ5_OWEFU</name>
<feature type="region of interest" description="Disordered" evidence="1">
    <location>
        <begin position="776"/>
        <end position="807"/>
    </location>
</feature>
<feature type="compositionally biased region" description="Polar residues" evidence="1">
    <location>
        <begin position="682"/>
        <end position="699"/>
    </location>
</feature>
<accession>A0A8J1XWQ5</accession>
<feature type="transmembrane region" description="Helical" evidence="2">
    <location>
        <begin position="218"/>
        <end position="241"/>
    </location>
</feature>
<feature type="transmembrane region" description="Helical" evidence="2">
    <location>
        <begin position="120"/>
        <end position="142"/>
    </location>
</feature>
<dbReference type="SUPFAM" id="SSF81321">
    <property type="entry name" value="Family A G protein-coupled receptor-like"/>
    <property type="match status" value="1"/>
</dbReference>
<dbReference type="Gene3D" id="1.20.1070.10">
    <property type="entry name" value="Rhodopsin 7-helix transmembrane proteins"/>
    <property type="match status" value="1"/>
</dbReference>
<feature type="compositionally biased region" description="Basic and acidic residues" evidence="1">
    <location>
        <begin position="549"/>
        <end position="568"/>
    </location>
</feature>
<sequence length="1627" mass="179713">MSDNENEETISGAIYALCVLSAIGIVLNTLLLLLRVQKQQKAHPTTIKVHQCITDTIWILLGVFSFLVLLHRQVDGAALCSVGGYGALFALQGLYCAVATQGFLILSWQRTNLSLTFRSIYVYFYILIISLEVFTIATLTFLPLSNLEFFTSELPFTITCIPLRLPFEPNSEYSTLLICFMWLGHTVALALIVVIYWKIYRTSSKPGYKYRRQTLKTLHISLGLDTLAATIVTITLTVGYSVLDEGGNTTIELVLAAVIALAVLVHSGVGWALHLGLPHTNCCTPETIYSDTIKSSVPKSLNSLSRLQLSPKVEDVLKVRVQWQTDQGRRLEGVMKIYQPSRRQNWSKEVRAMSKLSLMEHPNIATYLWAVNKNNFCGALEMVSGHGISQHSRVICRQYYEHGSLRDFLQLNILHNNLNSSSVFIGGSLESLTIKAVIGDFEASKEVQAQVPRLPKQRKDAVAVLYSISRYIDSLSTLEQNLYAPDVRSFGLILLEMLASLAYHRHGVKPNGTDSKDKIVTSEEHTRLEHLHTRETDGNLYERTPAKRNNPDARVADHVKAGGSDEHQPSPIPDVISSCHSPMKNTLRDYRGATRSISQQSNSQNPFHETTKSITQHSLSPNSFRDTVGSISQHSQNFTSGLPRSYSPSPSRISSASTWSSAKRRQLPKRPSQPSIIPPSQLPTNARASTATNQPSNDSPDGYTILGPPLNNSILTPPTCFKDNRSQQKRRLPNTPNSRSVMNAWDVSCDNESLAGMMNHKPLFTTKTPKMPKFLDDTNSSCTPPKLDLTPYKGPNTTHDTQSLGATSMQSRALPPIPIGIEPITETSVQTNHQSTKNLPNQKSNMIGHVNESFIPDSDLSTSETENKAMKKHKTPSKLKNIARNRDPVYSAARHDQSCSDDSFSLLNSFVSKSIRGNDTSTASDDSGLGTSSQGTISISKLDNIIHTADDHSVHNLSKHTDEHNSVTTAMAKIEPQINLPNRTRNNESFDSTKCDTIYETITPAAIQKNATMHESDTNSQNTSKIFESTGDEPKINTDAIIASTPHKIKETNNPVATEASTSQSDHCNTFDTTQNTSIWSPGSSNWTPSRSQGSETLELTCVTPRTETPLSDIYEHIAGSATPFTEIPMADETLSSLNQTAVKYQQSPITDDIQQSPIGYKSPIGNISNTQSNIMHEDVINDTFENISDANLEITDTPSAKVGVSRRLQFRKRSARYSSQNDLNKSLLEALGLIEKTTTAEDIKLIFDDSALLNGTTIETDIGLNESFDMSLDFELEDPEKKMLNKSFEIAVGLKTPGTPAKSSDQNTELNKSFELAIGLRTPGTIDKPLVQNNRQSLFQPYDTTSRENAYMSSGGPSVTKTKRSKRRLLPDLNAIVKDDTPDDIKRTISLHKTRYREMAVDSFFINDPSISSQTLDNLSGIISHTDASTVNSLIIDTDIMISRLLTPDDALSMFSMKSTCVDSVTNYDATITPIKTDNMNAIAAKLTPSQAMPTKLKSIQEKEPTTPERPPKPSKRRNMLVLPLQVQNALAQSAIGELAVGIEDYHQIYCERLHHTFPLLDTRALLSRDTGHLDVIMGLLKVHGKLGFIGNQISALILECWTSDSAPSARDILSKLRRSLPSSPV</sequence>
<feature type="compositionally biased region" description="Polar residues" evidence="1">
    <location>
        <begin position="795"/>
        <end position="807"/>
    </location>
</feature>
<reference evidence="3" key="1">
    <citation type="submission" date="2022-03" db="EMBL/GenBank/DDBJ databases">
        <authorList>
            <person name="Martin C."/>
        </authorList>
    </citation>
    <scope>NUCLEOTIDE SEQUENCE</scope>
</reference>
<gene>
    <name evidence="3" type="ORF">OFUS_LOCUS16922</name>
</gene>